<organism evidence="2 3">
    <name type="scientific">Streptomyces siamensis</name>
    <dbReference type="NCBI Taxonomy" id="1274986"/>
    <lineage>
        <taxon>Bacteria</taxon>
        <taxon>Bacillati</taxon>
        <taxon>Actinomycetota</taxon>
        <taxon>Actinomycetes</taxon>
        <taxon>Kitasatosporales</taxon>
        <taxon>Streptomycetaceae</taxon>
        <taxon>Streptomyces</taxon>
    </lineage>
</organism>
<feature type="compositionally biased region" description="Low complexity" evidence="1">
    <location>
        <begin position="79"/>
        <end position="91"/>
    </location>
</feature>
<comment type="caution">
    <text evidence="2">The sequence shown here is derived from an EMBL/GenBank/DDBJ whole genome shotgun (WGS) entry which is preliminary data.</text>
</comment>
<dbReference type="Proteomes" id="UP001501759">
    <property type="component" value="Unassembled WGS sequence"/>
</dbReference>
<keyword evidence="3" id="KW-1185">Reference proteome</keyword>
<proteinExistence type="predicted"/>
<evidence type="ECO:0000313" key="2">
    <source>
        <dbReference type="EMBL" id="GAA5033873.1"/>
    </source>
</evidence>
<evidence type="ECO:0000313" key="3">
    <source>
        <dbReference type="Proteomes" id="UP001501759"/>
    </source>
</evidence>
<dbReference type="EMBL" id="BAABKB010000041">
    <property type="protein sequence ID" value="GAA5033873.1"/>
    <property type="molecule type" value="Genomic_DNA"/>
</dbReference>
<feature type="region of interest" description="Disordered" evidence="1">
    <location>
        <begin position="79"/>
        <end position="121"/>
    </location>
</feature>
<protein>
    <submittedName>
        <fullName evidence="2">Uncharacterized protein</fullName>
    </submittedName>
</protein>
<evidence type="ECO:0000256" key="1">
    <source>
        <dbReference type="SAM" id="MobiDB-lite"/>
    </source>
</evidence>
<name>A0ABP9JLX0_9ACTN</name>
<gene>
    <name evidence="2" type="ORF">GCM10023335_77970</name>
</gene>
<sequence>MVEHQGRGEPGADAGADPIAEFHRRHRVHAEVTQWLIGTDGLGRTQAEGAGGLVADQGQDAGGAFGLRQPGQAVGELAAAAGAGRGQQRTPQGRRRAARGGRGLPQPGQVQGPGDEVGRALGQGEFDEFPARVGGEGAVAGPGHPCEVGVFCGEAFTCPGPEGDGGAGQAQGPPVVGELVEEDIGRGVVGLARVADDSRGGGDQQEEGERRVGGEPVQMAGAVGLGAQHVREAVGGEVGDHPVVEDARAVHDAAQRRFGADAAQDVGHGRRVRDVARGDLGLGAERAQFGDDVGRPRIVRTTS</sequence>
<accession>A0ABP9JLX0</accession>
<feature type="compositionally biased region" description="Low complexity" evidence="1">
    <location>
        <begin position="104"/>
        <end position="114"/>
    </location>
</feature>
<reference evidence="3" key="1">
    <citation type="journal article" date="2019" name="Int. J. Syst. Evol. Microbiol.">
        <title>The Global Catalogue of Microorganisms (GCM) 10K type strain sequencing project: providing services to taxonomists for standard genome sequencing and annotation.</title>
        <authorList>
            <consortium name="The Broad Institute Genomics Platform"/>
            <consortium name="The Broad Institute Genome Sequencing Center for Infectious Disease"/>
            <person name="Wu L."/>
            <person name="Ma J."/>
        </authorList>
    </citation>
    <scope>NUCLEOTIDE SEQUENCE [LARGE SCALE GENOMIC DNA]</scope>
    <source>
        <strain evidence="3">JCM 18409</strain>
    </source>
</reference>